<evidence type="ECO:0000256" key="1">
    <source>
        <dbReference type="ARBA" id="ARBA00022741"/>
    </source>
</evidence>
<gene>
    <name evidence="7" type="ORF">BXY53_2818</name>
</gene>
<dbReference type="InterPro" id="IPR050699">
    <property type="entry name" value="RNA-DNA_Helicase"/>
</dbReference>
<dbReference type="Gene3D" id="3.40.50.300">
    <property type="entry name" value="P-loop containing nucleotide triphosphate hydrolases"/>
    <property type="match status" value="2"/>
</dbReference>
<sequence length="983" mass="107990">MPQTSPASASAPRAVSSRPDCARNVSAVLGPTNTGKTHLAIERMLGHETGVIGLPLRLLAREVYEKVAARAGAENVALITGEEKIKPAEPRYHVCTVESMPQNADVDFLAVDEIQLAGDPERGHVFTNRLFHARGRLETLLLGAQTMQGAIRDLLPEANFISRPRLSKLTYAGQKKISRLPRRSAIVAFSASDVYAIAELIRRQRGGAAVVLGALSPRTRNAQVELYQSGDVDFMVATDAIGMGLNLEVDHVAFAGRRKFDGRVHRMLTPGETGQIAGRAGRYMNDGTFGVTGECDPFDADLVAKLEDHDFEPVKILQWRNSNLDFSTLEALQNSLNEIPASHRLQRTRENDDVAVLERLAGDHEIIDLTTTPEHVARLWDACQVPDYRKISAATHAELVASLYRFLISDNGLIPEDWIEKQVQQAASTEGDIDTLANRISLIRTWTFVSNRQGWLADPEHWQARTREIEDNLSDALHQQLAQRFVDRRTSVLMKRLHDKSALDAEIEDDGKIFVENHYVGQLHGFRFTPDTHASGAQGKAARHAASKVLAQELARRADQLVAAKPETLALTRNGAITWNGEEVARLEGGEDGLKPGVQLLADEHMNAPDRDKVIARLRTWVDHHISQRIKPLVDLAAAADLDGIARGIAFRMVENFGSLKRDTVAEEVRGLDQTARAGLRKYGVRFGAYNIFFPALMKPDAAELLLLLWGLKHGAEGGLDPYALPEMPRPGLTSVTADLTLPEAFYRACGFHVCGGRAVRIDILERLGDQIRPLVSWKPDGENAEPPAGALGGGAFKVQPDMMAILGCSQEELNGVLKALGYRLERRPVTPPSANAPAAPENGEKAPGEAPPATDGEAPQKEMAAEVSDGETQSTEPEYEEIWRPRRRPERRKRPRQQDRAAHSESHGAQRKSRQADREQAGSTKPANDKRGPKKKRAAPGKAQPKPAANAGKRQPAVDPDSPFAALQGLKEKMERDMQERA</sequence>
<dbReference type="SMART" id="SM00490">
    <property type="entry name" value="HELICc"/>
    <property type="match status" value="1"/>
</dbReference>
<evidence type="ECO:0000313" key="7">
    <source>
        <dbReference type="EMBL" id="RIA45397.1"/>
    </source>
</evidence>
<reference evidence="7 8" key="1">
    <citation type="submission" date="2018-08" db="EMBL/GenBank/DDBJ databases">
        <title>Genomic Encyclopedia of Archaeal and Bacterial Type Strains, Phase II (KMG-II): from individual species to whole genera.</title>
        <authorList>
            <person name="Goeker M."/>
        </authorList>
    </citation>
    <scope>NUCLEOTIDE SEQUENCE [LARGE SCALE GENOMIC DNA]</scope>
    <source>
        <strain evidence="7 8">DSM 5002</strain>
    </source>
</reference>
<dbReference type="PROSITE" id="PS51194">
    <property type="entry name" value="HELICASE_CTER"/>
    <property type="match status" value="1"/>
</dbReference>
<feature type="compositionally biased region" description="Low complexity" evidence="5">
    <location>
        <begin position="941"/>
        <end position="954"/>
    </location>
</feature>
<feature type="region of interest" description="Disordered" evidence="5">
    <location>
        <begin position="1"/>
        <end position="20"/>
    </location>
</feature>
<feature type="compositionally biased region" description="Basic residues" evidence="5">
    <location>
        <begin position="886"/>
        <end position="896"/>
    </location>
</feature>
<dbReference type="PANTHER" id="PTHR12131">
    <property type="entry name" value="ATP-DEPENDENT RNA AND DNA HELICASE"/>
    <property type="match status" value="1"/>
</dbReference>
<evidence type="ECO:0000313" key="8">
    <source>
        <dbReference type="Proteomes" id="UP000266273"/>
    </source>
</evidence>
<keyword evidence="1" id="KW-0547">Nucleotide-binding</keyword>
<dbReference type="SUPFAM" id="SSF52540">
    <property type="entry name" value="P-loop containing nucleoside triphosphate hydrolases"/>
    <property type="match status" value="2"/>
</dbReference>
<evidence type="ECO:0000256" key="2">
    <source>
        <dbReference type="ARBA" id="ARBA00022801"/>
    </source>
</evidence>
<keyword evidence="2" id="KW-0378">Hydrolase</keyword>
<feature type="region of interest" description="Disordered" evidence="5">
    <location>
        <begin position="828"/>
        <end position="983"/>
    </location>
</feature>
<dbReference type="Pfam" id="PF00271">
    <property type="entry name" value="Helicase_C"/>
    <property type="match status" value="1"/>
</dbReference>
<dbReference type="Proteomes" id="UP000266273">
    <property type="component" value="Unassembled WGS sequence"/>
</dbReference>
<dbReference type="InterPro" id="IPR001650">
    <property type="entry name" value="Helicase_C-like"/>
</dbReference>
<name>A0A397PE04_9HYPH</name>
<feature type="compositionally biased region" description="Low complexity" evidence="5">
    <location>
        <begin position="833"/>
        <end position="842"/>
    </location>
</feature>
<dbReference type="GO" id="GO:0004386">
    <property type="term" value="F:helicase activity"/>
    <property type="evidence" value="ECO:0007669"/>
    <property type="project" value="UniProtKB-KW"/>
</dbReference>
<proteinExistence type="predicted"/>
<evidence type="ECO:0000256" key="4">
    <source>
        <dbReference type="ARBA" id="ARBA00022840"/>
    </source>
</evidence>
<feature type="domain" description="Helicase C-terminal" evidence="6">
    <location>
        <begin position="172"/>
        <end position="337"/>
    </location>
</feature>
<feature type="compositionally biased region" description="Basic and acidic residues" evidence="5">
    <location>
        <begin position="971"/>
        <end position="983"/>
    </location>
</feature>
<dbReference type="GO" id="GO:0016787">
    <property type="term" value="F:hydrolase activity"/>
    <property type="evidence" value="ECO:0007669"/>
    <property type="project" value="UniProtKB-KW"/>
</dbReference>
<keyword evidence="8" id="KW-1185">Reference proteome</keyword>
<dbReference type="RefSeq" id="WP_210209253.1">
    <property type="nucleotide sequence ID" value="NZ_QXDF01000006.1"/>
</dbReference>
<accession>A0A397PE04</accession>
<organism evidence="7 8">
    <name type="scientific">Dichotomicrobium thermohalophilum</name>
    <dbReference type="NCBI Taxonomy" id="933063"/>
    <lineage>
        <taxon>Bacteria</taxon>
        <taxon>Pseudomonadati</taxon>
        <taxon>Pseudomonadota</taxon>
        <taxon>Alphaproteobacteria</taxon>
        <taxon>Hyphomicrobiales</taxon>
        <taxon>Hyphomicrobiaceae</taxon>
        <taxon>Dichotomicrobium</taxon>
    </lineage>
</organism>
<feature type="compositionally biased region" description="Low complexity" evidence="5">
    <location>
        <begin position="1"/>
        <end position="19"/>
    </location>
</feature>
<keyword evidence="3 7" id="KW-0347">Helicase</keyword>
<dbReference type="Pfam" id="PF22527">
    <property type="entry name" value="DEXQc_Suv3"/>
    <property type="match status" value="1"/>
</dbReference>
<feature type="compositionally biased region" description="Basic and acidic residues" evidence="5">
    <location>
        <begin position="897"/>
        <end position="921"/>
    </location>
</feature>
<evidence type="ECO:0000259" key="6">
    <source>
        <dbReference type="PROSITE" id="PS51194"/>
    </source>
</evidence>
<comment type="caution">
    <text evidence="7">The sequence shown here is derived from an EMBL/GenBank/DDBJ whole genome shotgun (WGS) entry which is preliminary data.</text>
</comment>
<evidence type="ECO:0000256" key="5">
    <source>
        <dbReference type="SAM" id="MobiDB-lite"/>
    </source>
</evidence>
<dbReference type="PANTHER" id="PTHR12131:SF1">
    <property type="entry name" value="ATP-DEPENDENT RNA HELICASE SUPV3L1, MITOCHONDRIAL-RELATED"/>
    <property type="match status" value="1"/>
</dbReference>
<dbReference type="AlphaFoldDB" id="A0A397PE04"/>
<dbReference type="InterPro" id="IPR027417">
    <property type="entry name" value="P-loop_NTPase"/>
</dbReference>
<protein>
    <submittedName>
        <fullName evidence="7">ATP-dependent RNA helicase SUPV3L1/SUV3</fullName>
    </submittedName>
</protein>
<evidence type="ECO:0000256" key="3">
    <source>
        <dbReference type="ARBA" id="ARBA00022806"/>
    </source>
</evidence>
<dbReference type="GO" id="GO:0005524">
    <property type="term" value="F:ATP binding"/>
    <property type="evidence" value="ECO:0007669"/>
    <property type="project" value="UniProtKB-KW"/>
</dbReference>
<dbReference type="EMBL" id="QXDF01000006">
    <property type="protein sequence ID" value="RIA45397.1"/>
    <property type="molecule type" value="Genomic_DNA"/>
</dbReference>
<keyword evidence="4" id="KW-0067">ATP-binding</keyword>
<dbReference type="InterPro" id="IPR055206">
    <property type="entry name" value="DEXQc_SUV3"/>
</dbReference>